<feature type="compositionally biased region" description="Low complexity" evidence="1">
    <location>
        <begin position="257"/>
        <end position="268"/>
    </location>
</feature>
<protein>
    <submittedName>
        <fullName evidence="2">Replication-relaxation</fullName>
    </submittedName>
</protein>
<name>A0A1M7R0Q7_9ACTN</name>
<feature type="region of interest" description="Disordered" evidence="1">
    <location>
        <begin position="1"/>
        <end position="69"/>
    </location>
</feature>
<proteinExistence type="predicted"/>
<dbReference type="Pfam" id="PF13814">
    <property type="entry name" value="Replic_Relax"/>
    <property type="match status" value="1"/>
</dbReference>
<feature type="compositionally biased region" description="Basic and acidic residues" evidence="1">
    <location>
        <begin position="24"/>
        <end position="41"/>
    </location>
</feature>
<dbReference type="InterPro" id="IPR025855">
    <property type="entry name" value="Replic_Relax"/>
</dbReference>
<evidence type="ECO:0000313" key="2">
    <source>
        <dbReference type="EMBL" id="SHN38159.1"/>
    </source>
</evidence>
<keyword evidence="3" id="KW-1185">Reference proteome</keyword>
<dbReference type="RefSeq" id="WP_073503107.1">
    <property type="nucleotide sequence ID" value="NZ_FRBI01000061.1"/>
</dbReference>
<sequence length="268" mass="27555">MRAGLSAAQATIEGLHSTIGGEASDDRHDRPGDQAESEGRGEAGTVAAGSTAGPAGRFGAPDRRGEPSRKLWGLTKAGLEAAAGHLGREPDVMGGYARGAGSGGAPHAMAANSTIVAFTRGGTLPGAPAGVGAIDCWRTEVPHPLTSSGKRNVRADAVFQDKAAGVPLLMVDVDRATESVHVLADKVGAYADFYARRVRDPALPSGTGRGTIGDLNTVPVWTTFYQPDARGGRPVPRALGTKAQHLQLSQRQPGRRPSTSTSPAASPW</sequence>
<dbReference type="EMBL" id="FRBI01000061">
    <property type="protein sequence ID" value="SHN38159.1"/>
    <property type="molecule type" value="Genomic_DNA"/>
</dbReference>
<evidence type="ECO:0000256" key="1">
    <source>
        <dbReference type="SAM" id="MobiDB-lite"/>
    </source>
</evidence>
<dbReference type="AlphaFoldDB" id="A0A1M7R0Q7"/>
<evidence type="ECO:0000313" key="3">
    <source>
        <dbReference type="Proteomes" id="UP000184111"/>
    </source>
</evidence>
<dbReference type="OrthoDB" id="4336626at2"/>
<feature type="region of interest" description="Disordered" evidence="1">
    <location>
        <begin position="227"/>
        <end position="268"/>
    </location>
</feature>
<dbReference type="Proteomes" id="UP000184111">
    <property type="component" value="Unassembled WGS sequence"/>
</dbReference>
<gene>
    <name evidence="2" type="ORF">SAMN05216499_1619</name>
</gene>
<feature type="compositionally biased region" description="Basic and acidic residues" evidence="1">
    <location>
        <begin position="60"/>
        <end position="69"/>
    </location>
</feature>
<reference evidence="2 3" key="1">
    <citation type="submission" date="2016-11" db="EMBL/GenBank/DDBJ databases">
        <authorList>
            <person name="Jaros S."/>
            <person name="Januszkiewicz K."/>
            <person name="Wedrychowicz H."/>
        </authorList>
    </citation>
    <scope>NUCLEOTIDE SEQUENCE [LARGE SCALE GENOMIC DNA]</scope>
    <source>
        <strain evidence="2 3">CGMCC 4.2025</strain>
    </source>
</reference>
<accession>A0A1M7R0Q7</accession>
<organism evidence="2 3">
    <name type="scientific">Actinacidiphila paucisporea</name>
    <dbReference type="NCBI Taxonomy" id="310782"/>
    <lineage>
        <taxon>Bacteria</taxon>
        <taxon>Bacillati</taxon>
        <taxon>Actinomycetota</taxon>
        <taxon>Actinomycetes</taxon>
        <taxon>Kitasatosporales</taxon>
        <taxon>Streptomycetaceae</taxon>
        <taxon>Actinacidiphila</taxon>
    </lineage>
</organism>